<accession>A0A2L2U4L7</accession>
<evidence type="ECO:0000256" key="1">
    <source>
        <dbReference type="SAM" id="Phobius"/>
    </source>
</evidence>
<sequence length="72" mass="8174">MTHNSTETVNHIPFTRDAAAGFMLGGLGGIIAFSFSYILVCFGLSSLRARRQRRREQRQLMELIHMMDLSES</sequence>
<protein>
    <submittedName>
        <fullName evidence="2">Uncharacterized protein</fullName>
    </submittedName>
</protein>
<keyword evidence="3" id="KW-1185">Reference proteome</keyword>
<reference evidence="3" key="1">
    <citation type="submission" date="2014-10" db="EMBL/GenBank/DDBJ databases">
        <authorList>
            <person name="King R."/>
        </authorList>
    </citation>
    <scope>NUCLEOTIDE SEQUENCE [LARGE SCALE GENOMIC DNA]</scope>
    <source>
        <strain evidence="3">A3/5</strain>
    </source>
</reference>
<proteinExistence type="predicted"/>
<feature type="transmembrane region" description="Helical" evidence="1">
    <location>
        <begin position="20"/>
        <end position="45"/>
    </location>
</feature>
<keyword evidence="1" id="KW-1133">Transmembrane helix</keyword>
<dbReference type="Proteomes" id="UP000245910">
    <property type="component" value="Chromosome III"/>
</dbReference>
<keyword evidence="1" id="KW-0812">Transmembrane</keyword>
<name>A0A2L2U4L7_9HYPO</name>
<evidence type="ECO:0000313" key="3">
    <source>
        <dbReference type="Proteomes" id="UP000245910"/>
    </source>
</evidence>
<organism evidence="2 3">
    <name type="scientific">Fusarium venenatum</name>
    <dbReference type="NCBI Taxonomy" id="56646"/>
    <lineage>
        <taxon>Eukaryota</taxon>
        <taxon>Fungi</taxon>
        <taxon>Dikarya</taxon>
        <taxon>Ascomycota</taxon>
        <taxon>Pezizomycotina</taxon>
        <taxon>Sordariomycetes</taxon>
        <taxon>Hypocreomycetidae</taxon>
        <taxon>Hypocreales</taxon>
        <taxon>Nectriaceae</taxon>
        <taxon>Fusarium</taxon>
    </lineage>
</organism>
<keyword evidence="1" id="KW-0472">Membrane</keyword>
<dbReference type="AlphaFoldDB" id="A0A2L2U4L7"/>
<evidence type="ECO:0000313" key="2">
    <source>
        <dbReference type="EMBL" id="CEI70105.1"/>
    </source>
</evidence>
<dbReference type="EMBL" id="LN649231">
    <property type="protein sequence ID" value="CEI70105.1"/>
    <property type="molecule type" value="Genomic_DNA"/>
</dbReference>